<dbReference type="GO" id="GO:0005975">
    <property type="term" value="P:carbohydrate metabolic process"/>
    <property type="evidence" value="ECO:0007669"/>
    <property type="project" value="InterPro"/>
</dbReference>
<keyword evidence="7" id="KW-0732">Signal</keyword>
<dbReference type="PANTHER" id="PTHR43678">
    <property type="entry name" value="PUTATIVE (AFU_ORTHOLOGUE AFUA_2G00640)-RELATED"/>
    <property type="match status" value="1"/>
</dbReference>
<comment type="catalytic activity">
    <reaction evidence="1">
        <text>Hydrolysis of terminal non-reducing N-acetyl-D-hexosamine residues in N-acetyl-beta-D-hexosaminides.</text>
        <dbReference type="EC" id="3.2.1.52"/>
    </reaction>
</comment>
<dbReference type="InterPro" id="IPR025705">
    <property type="entry name" value="Beta_hexosaminidase_sua/sub"/>
</dbReference>
<organism evidence="10 11">
    <name type="scientific">Daedalea quercina L-15889</name>
    <dbReference type="NCBI Taxonomy" id="1314783"/>
    <lineage>
        <taxon>Eukaryota</taxon>
        <taxon>Fungi</taxon>
        <taxon>Dikarya</taxon>
        <taxon>Basidiomycota</taxon>
        <taxon>Agaricomycotina</taxon>
        <taxon>Agaricomycetes</taxon>
        <taxon>Polyporales</taxon>
        <taxon>Fomitopsis</taxon>
    </lineage>
</organism>
<evidence type="ECO:0000256" key="1">
    <source>
        <dbReference type="ARBA" id="ARBA00001231"/>
    </source>
</evidence>
<dbReference type="InterPro" id="IPR015883">
    <property type="entry name" value="Glyco_hydro_20_cat"/>
</dbReference>
<dbReference type="EMBL" id="KV429149">
    <property type="protein sequence ID" value="KZT63936.1"/>
    <property type="molecule type" value="Genomic_DNA"/>
</dbReference>
<dbReference type="Pfam" id="PF00728">
    <property type="entry name" value="Glyco_hydro_20"/>
    <property type="match status" value="1"/>
</dbReference>
<dbReference type="EC" id="3.2.1.52" evidence="3"/>
<evidence type="ECO:0000259" key="9">
    <source>
        <dbReference type="Pfam" id="PF02838"/>
    </source>
</evidence>
<dbReference type="GO" id="GO:0004563">
    <property type="term" value="F:beta-N-acetylhexosaminidase activity"/>
    <property type="evidence" value="ECO:0007669"/>
    <property type="project" value="UniProtKB-EC"/>
</dbReference>
<dbReference type="InterPro" id="IPR029018">
    <property type="entry name" value="Hex-like_dom2"/>
</dbReference>
<keyword evidence="5" id="KW-0326">Glycosidase</keyword>
<keyword evidence="11" id="KW-1185">Reference proteome</keyword>
<accession>A0A165L4L7</accession>
<feature type="chain" id="PRO_5007861408" description="beta-N-acetylhexosaminidase" evidence="7">
    <location>
        <begin position="24"/>
        <end position="692"/>
    </location>
</feature>
<reference evidence="10 11" key="1">
    <citation type="journal article" date="2016" name="Mol. Biol. Evol.">
        <title>Comparative Genomics of Early-Diverging Mushroom-Forming Fungi Provides Insights into the Origins of Lignocellulose Decay Capabilities.</title>
        <authorList>
            <person name="Nagy L.G."/>
            <person name="Riley R."/>
            <person name="Tritt A."/>
            <person name="Adam C."/>
            <person name="Daum C."/>
            <person name="Floudas D."/>
            <person name="Sun H."/>
            <person name="Yadav J.S."/>
            <person name="Pangilinan J."/>
            <person name="Larsson K.H."/>
            <person name="Matsuura K."/>
            <person name="Barry K."/>
            <person name="Labutti K."/>
            <person name="Kuo R."/>
            <person name="Ohm R.A."/>
            <person name="Bhattacharya S.S."/>
            <person name="Shirouzu T."/>
            <person name="Yoshinaga Y."/>
            <person name="Martin F.M."/>
            <person name="Grigoriev I.V."/>
            <person name="Hibbett D.S."/>
        </authorList>
    </citation>
    <scope>NUCLEOTIDE SEQUENCE [LARGE SCALE GENOMIC DNA]</scope>
    <source>
        <strain evidence="10 11">L-15889</strain>
    </source>
</reference>
<dbReference type="AlphaFoldDB" id="A0A165L4L7"/>
<feature type="domain" description="Beta-hexosaminidase bacterial type N-terminal" evidence="9">
    <location>
        <begin position="30"/>
        <end position="172"/>
    </location>
</feature>
<dbReference type="SUPFAM" id="SSF55545">
    <property type="entry name" value="beta-N-acetylhexosaminidase-like domain"/>
    <property type="match status" value="1"/>
</dbReference>
<dbReference type="OrthoDB" id="428480at2759"/>
<evidence type="ECO:0000256" key="7">
    <source>
        <dbReference type="SAM" id="SignalP"/>
    </source>
</evidence>
<feature type="active site" description="Proton donor" evidence="6">
    <location>
        <position position="343"/>
    </location>
</feature>
<evidence type="ECO:0000313" key="11">
    <source>
        <dbReference type="Proteomes" id="UP000076727"/>
    </source>
</evidence>
<dbReference type="STRING" id="1314783.A0A165L4L7"/>
<evidence type="ECO:0000256" key="4">
    <source>
        <dbReference type="ARBA" id="ARBA00022801"/>
    </source>
</evidence>
<dbReference type="PANTHER" id="PTHR43678:SF1">
    <property type="entry name" value="BETA-N-ACETYLHEXOSAMINIDASE"/>
    <property type="match status" value="1"/>
</dbReference>
<dbReference type="PRINTS" id="PR00738">
    <property type="entry name" value="GLHYDRLASE20"/>
</dbReference>
<dbReference type="Gene3D" id="3.30.379.10">
    <property type="entry name" value="Chitobiase/beta-hexosaminidase domain 2-like"/>
    <property type="match status" value="1"/>
</dbReference>
<evidence type="ECO:0000256" key="6">
    <source>
        <dbReference type="PIRSR" id="PIRSR625705-1"/>
    </source>
</evidence>
<dbReference type="InterPro" id="IPR017853">
    <property type="entry name" value="GH"/>
</dbReference>
<dbReference type="InterPro" id="IPR052764">
    <property type="entry name" value="GH20_Enzymes"/>
</dbReference>
<feature type="domain" description="Glycoside hydrolase family 20 catalytic" evidence="8">
    <location>
        <begin position="181"/>
        <end position="497"/>
    </location>
</feature>
<feature type="signal peptide" evidence="7">
    <location>
        <begin position="1"/>
        <end position="23"/>
    </location>
</feature>
<dbReference type="Gene3D" id="3.20.20.80">
    <property type="entry name" value="Glycosidases"/>
    <property type="match status" value="1"/>
</dbReference>
<dbReference type="Proteomes" id="UP000076727">
    <property type="component" value="Unassembled WGS sequence"/>
</dbReference>
<evidence type="ECO:0000259" key="8">
    <source>
        <dbReference type="Pfam" id="PF00728"/>
    </source>
</evidence>
<dbReference type="InterPro" id="IPR015882">
    <property type="entry name" value="HEX_bac_N"/>
</dbReference>
<dbReference type="Pfam" id="PF02838">
    <property type="entry name" value="Glyco_hydro_20b"/>
    <property type="match status" value="1"/>
</dbReference>
<keyword evidence="4 10" id="KW-0378">Hydrolase</keyword>
<dbReference type="CDD" id="cd06564">
    <property type="entry name" value="GH20_DspB_LnbB-like"/>
    <property type="match status" value="1"/>
</dbReference>
<gene>
    <name evidence="10" type="ORF">DAEQUDRAFT_741621</name>
</gene>
<name>A0A165L4L7_9APHY</name>
<proteinExistence type="inferred from homology"/>
<evidence type="ECO:0000256" key="5">
    <source>
        <dbReference type="ARBA" id="ARBA00023295"/>
    </source>
</evidence>
<evidence type="ECO:0000256" key="2">
    <source>
        <dbReference type="ARBA" id="ARBA00006285"/>
    </source>
</evidence>
<evidence type="ECO:0000256" key="3">
    <source>
        <dbReference type="ARBA" id="ARBA00012663"/>
    </source>
</evidence>
<sequence>MTWSFVRLHVWLAWVACALVVHASGLAPQIPSVATFNSSQGAFMLVPDVQIVVDGAHGLEGSPSAFTFAQTFREDLMSVAHYASIPCASILPAGVGTPSIPVIHIAIDPTLQYTLYNGQPTLEGYDFEVTLYTYTIKAAAPIGAWWGMVTLLQQVASSVASGVGSISIPAGTGTDSPGWEVRGFMLDAGRHWFDTGLLSELCIYASFFKLNEFHLHASDNLWNPDYLYSGGDAWKELYAAFRFQPPLDSSLARLVPRLNESWPENDFLSFQETCATHGVAVIPEIDTPGHSLAITQWKPELMLDGQPDLLNLSYPDTIPTVKSIWQEFLPWFSSSEVSIGADEYDASLGDAYVSYVNEMSAFMQAEAGKKIRIWGTNEPSNQTISTNITIQHWDFPDADIPVRLLEAGYRVINSEQAFLYLDGKYSDGNVYPYSLDLDLMFAGAPGGGGWAPNIFSATDPSNNTAPDAPGLRGTIMALWNDWGNNATTMLEDYYQLAQSLAVVGEKTWAGSGVRATELTQAEFEGAYPVMNAAAPGQNLNRMVQPEYGDVVYAYPAPYNSLLTPYASVGPPYTLKFSVQPSSAAPDTGFLFAGEDSKLHVTNLTFEATGQLFPLGYVLPADTYTSVEIHATTRYTYAIINGDESSPWYWTTDMNIWAEYMELANMSFAAPAQQIGGEGFAGSIKDVLLKLGS</sequence>
<dbReference type="SUPFAM" id="SSF51445">
    <property type="entry name" value="(Trans)glycosidases"/>
    <property type="match status" value="1"/>
</dbReference>
<protein>
    <recommendedName>
        <fullName evidence="3">beta-N-acetylhexosaminidase</fullName>
        <ecNumber evidence="3">3.2.1.52</ecNumber>
    </recommendedName>
</protein>
<evidence type="ECO:0000313" key="10">
    <source>
        <dbReference type="EMBL" id="KZT63936.1"/>
    </source>
</evidence>
<comment type="similarity">
    <text evidence="2">Belongs to the glycosyl hydrolase 20 family.</text>
</comment>